<reference evidence="3" key="1">
    <citation type="submission" date="2017-03" db="EMBL/GenBank/DDBJ databases">
        <title>Phytopthora megakarya and P. palmivora, two closely related causual agents of cacao black pod achieved similar genome size and gene model numbers by different mechanisms.</title>
        <authorList>
            <person name="Ali S."/>
            <person name="Shao J."/>
            <person name="Larry D.J."/>
            <person name="Kronmiller B."/>
            <person name="Shen D."/>
            <person name="Strem M.D."/>
            <person name="Melnick R.L."/>
            <person name="Guiltinan M.J."/>
            <person name="Tyler B.M."/>
            <person name="Meinhardt L.W."/>
            <person name="Bailey B.A."/>
        </authorList>
    </citation>
    <scope>NUCLEOTIDE SEQUENCE [LARGE SCALE GENOMIC DNA]</scope>
    <source>
        <strain evidence="3">zdho120</strain>
    </source>
</reference>
<keyword evidence="3" id="KW-1185">Reference proteome</keyword>
<proteinExistence type="predicted"/>
<accession>A0A225VXD0</accession>
<dbReference type="AlphaFoldDB" id="A0A225VXD0"/>
<evidence type="ECO:0000313" key="3">
    <source>
        <dbReference type="Proteomes" id="UP000198211"/>
    </source>
</evidence>
<feature type="region of interest" description="Disordered" evidence="1">
    <location>
        <begin position="64"/>
        <end position="83"/>
    </location>
</feature>
<evidence type="ECO:0000313" key="2">
    <source>
        <dbReference type="EMBL" id="OWZ10002.1"/>
    </source>
</evidence>
<comment type="caution">
    <text evidence="2">The sequence shown here is derived from an EMBL/GenBank/DDBJ whole genome shotgun (WGS) entry which is preliminary data.</text>
</comment>
<protein>
    <submittedName>
        <fullName evidence="2">Uncharacterized protein</fullName>
    </submittedName>
</protein>
<sequence>MDFMHAGFDFVFEKDLSNFRMMRPSIWQERDPFGKPTAWTYLCVRTKRYISDPENTLLSKYTIGRQPSTRSGMGRTRGPMGDPACLRWQGMASCSESG</sequence>
<evidence type="ECO:0000256" key="1">
    <source>
        <dbReference type="SAM" id="MobiDB-lite"/>
    </source>
</evidence>
<name>A0A225VXD0_9STRA</name>
<dbReference type="EMBL" id="NBNE01002595">
    <property type="protein sequence ID" value="OWZ10002.1"/>
    <property type="molecule type" value="Genomic_DNA"/>
</dbReference>
<organism evidence="2 3">
    <name type="scientific">Phytophthora megakarya</name>
    <dbReference type="NCBI Taxonomy" id="4795"/>
    <lineage>
        <taxon>Eukaryota</taxon>
        <taxon>Sar</taxon>
        <taxon>Stramenopiles</taxon>
        <taxon>Oomycota</taxon>
        <taxon>Peronosporomycetes</taxon>
        <taxon>Peronosporales</taxon>
        <taxon>Peronosporaceae</taxon>
        <taxon>Phytophthora</taxon>
    </lineage>
</organism>
<gene>
    <name evidence="2" type="ORF">PHMEG_00017214</name>
</gene>
<dbReference type="Proteomes" id="UP000198211">
    <property type="component" value="Unassembled WGS sequence"/>
</dbReference>